<organism evidence="2 3">
    <name type="scientific">Bacillus methanolicus PB1</name>
    <dbReference type="NCBI Taxonomy" id="997296"/>
    <lineage>
        <taxon>Bacteria</taxon>
        <taxon>Bacillati</taxon>
        <taxon>Bacillota</taxon>
        <taxon>Bacilli</taxon>
        <taxon>Bacillales</taxon>
        <taxon>Bacillaceae</taxon>
        <taxon>Bacillus</taxon>
    </lineage>
</organism>
<accession>I3E1Z0</accession>
<dbReference type="Proteomes" id="UP000010523">
    <property type="component" value="Unassembled WGS sequence"/>
</dbReference>
<keyword evidence="3" id="KW-1185">Reference proteome</keyword>
<dbReference type="RefSeq" id="WP_003351972.1">
    <property type="nucleotide sequence ID" value="NZ_AFEU01000002.1"/>
</dbReference>
<reference evidence="2 3" key="1">
    <citation type="journal article" date="2012" name="Appl. Environ. Microbiol.">
        <title>Genome Sequence of Thermotolerant Bacillus methanolicus: Features and Regulation Related to Methylotrophy and Production of L-Lysine and L-Glutamate from Methanol.</title>
        <authorList>
            <person name="Heggeset T.M."/>
            <person name="Krog A."/>
            <person name="Balzer S."/>
            <person name="Wentzel A."/>
            <person name="Ellingsen T.E."/>
            <person name="Brautaset T."/>
        </authorList>
    </citation>
    <scope>NUCLEOTIDE SEQUENCE [LARGE SCALE GENOMIC DNA]</scope>
    <source>
        <strain evidence="2 3">PB1</strain>
    </source>
</reference>
<feature type="coiled-coil region" evidence="1">
    <location>
        <begin position="103"/>
        <end position="132"/>
    </location>
</feature>
<protein>
    <submittedName>
        <fullName evidence="2">Membrane protein</fullName>
    </submittedName>
</protein>
<evidence type="ECO:0000256" key="1">
    <source>
        <dbReference type="SAM" id="Coils"/>
    </source>
</evidence>
<dbReference type="eggNOG" id="ENOG5032TKA">
    <property type="taxonomic scope" value="Bacteria"/>
</dbReference>
<evidence type="ECO:0000313" key="2">
    <source>
        <dbReference type="EMBL" id="EIJ80511.1"/>
    </source>
</evidence>
<gene>
    <name evidence="2" type="ORF">PB1_09127</name>
</gene>
<keyword evidence="1" id="KW-0175">Coiled coil</keyword>
<evidence type="ECO:0000313" key="3">
    <source>
        <dbReference type="Proteomes" id="UP000010523"/>
    </source>
</evidence>
<dbReference type="OrthoDB" id="1739831at2"/>
<comment type="caution">
    <text evidence="2">The sequence shown here is derived from an EMBL/GenBank/DDBJ whole genome shotgun (WGS) entry which is preliminary data.</text>
</comment>
<dbReference type="PATRIC" id="fig|997296.3.peg.1938"/>
<sequence>MGELANCPKCGEIFVKTQFRDICQKCWKEEEIAFETVYQFIRKRENRAATIQQVVEATGVEEELIFKFIRTGRLILTQFTNLGYPCDKCGKLIREGKLCETCIEVLRKELQLHEAEEERKREIEKREKQRAYFVLDEKYHNREF</sequence>
<dbReference type="InterPro" id="IPR022258">
    <property type="entry name" value="Flagellar_operon_YvyF"/>
</dbReference>
<proteinExistence type="predicted"/>
<dbReference type="STRING" id="997296.PB1_09127"/>
<dbReference type="NCBIfam" id="TIGR03826">
    <property type="entry name" value="YvyF"/>
    <property type="match status" value="1"/>
</dbReference>
<dbReference type="EMBL" id="AFEU01000002">
    <property type="protein sequence ID" value="EIJ80511.1"/>
    <property type="molecule type" value="Genomic_DNA"/>
</dbReference>
<dbReference type="AlphaFoldDB" id="I3E1Z0"/>
<name>I3E1Z0_BACMT</name>